<accession>L0D6T1</accession>
<evidence type="ECO:0000313" key="3">
    <source>
        <dbReference type="Proteomes" id="UP000010798"/>
    </source>
</evidence>
<dbReference type="Proteomes" id="UP000010798">
    <property type="component" value="Chromosome"/>
</dbReference>
<organism evidence="2 3">
    <name type="scientific">Singulisphaera acidiphila (strain ATCC BAA-1392 / DSM 18658 / VKM B-2454 / MOB10)</name>
    <dbReference type="NCBI Taxonomy" id="886293"/>
    <lineage>
        <taxon>Bacteria</taxon>
        <taxon>Pseudomonadati</taxon>
        <taxon>Planctomycetota</taxon>
        <taxon>Planctomycetia</taxon>
        <taxon>Isosphaerales</taxon>
        <taxon>Isosphaeraceae</taxon>
        <taxon>Singulisphaera</taxon>
    </lineage>
</organism>
<dbReference type="EMBL" id="CP003364">
    <property type="protein sequence ID" value="AGA24538.1"/>
    <property type="molecule type" value="Genomic_DNA"/>
</dbReference>
<reference evidence="2 3" key="1">
    <citation type="submission" date="2012-02" db="EMBL/GenBank/DDBJ databases">
        <title>Complete sequence of chromosome of Singulisphaera acidiphila DSM 18658.</title>
        <authorList>
            <consortium name="US DOE Joint Genome Institute (JGI-PGF)"/>
            <person name="Lucas S."/>
            <person name="Copeland A."/>
            <person name="Lapidus A."/>
            <person name="Glavina del Rio T."/>
            <person name="Dalin E."/>
            <person name="Tice H."/>
            <person name="Bruce D."/>
            <person name="Goodwin L."/>
            <person name="Pitluck S."/>
            <person name="Peters L."/>
            <person name="Ovchinnikova G."/>
            <person name="Chertkov O."/>
            <person name="Kyrpides N."/>
            <person name="Mavromatis K."/>
            <person name="Ivanova N."/>
            <person name="Brettin T."/>
            <person name="Detter J.C."/>
            <person name="Han C."/>
            <person name="Larimer F."/>
            <person name="Land M."/>
            <person name="Hauser L."/>
            <person name="Markowitz V."/>
            <person name="Cheng J.-F."/>
            <person name="Hugenholtz P."/>
            <person name="Woyke T."/>
            <person name="Wu D."/>
            <person name="Tindall B."/>
            <person name="Pomrenke H."/>
            <person name="Brambilla E."/>
            <person name="Klenk H.-P."/>
            <person name="Eisen J.A."/>
        </authorList>
    </citation>
    <scope>NUCLEOTIDE SEQUENCE [LARGE SCALE GENOMIC DNA]</scope>
    <source>
        <strain evidence="3">ATCC BAA-1392 / DSM 18658 / VKM B-2454 / MOB10</strain>
    </source>
</reference>
<protein>
    <recommendedName>
        <fullName evidence="4">Carboxypeptidase regulatory-like domain-containing protein</fullName>
    </recommendedName>
</protein>
<sequence length="210" mass="22886">MAYLDSSPRIKKGTHARQPAEPQASWAMPTRQEDMAAWYRPAKTPSLKVDPEISPPMYRDRPPLAPATRHRRTSPLLVALVLIIPACSSQEGPELAPVTGKVSYQGKPVTQGMISFQPVTPGGTPAMGSIGSDGTYSLQTADANGARLGDYRVVISARKEPEKEPDTAAPPLKKKPKVESQLPLKYEDIEKSQLTKKVVSGRNTINFDLE</sequence>
<dbReference type="HOGENOM" id="CLU_1309418_0_0_0"/>
<name>L0D6T1_SINAD</name>
<feature type="region of interest" description="Disordered" evidence="1">
    <location>
        <begin position="1"/>
        <end position="32"/>
    </location>
</feature>
<proteinExistence type="predicted"/>
<dbReference type="KEGG" id="saci:Sinac_0077"/>
<gene>
    <name evidence="2" type="ordered locus">Sinac_0077</name>
</gene>
<dbReference type="STRING" id="886293.Sinac_0077"/>
<feature type="region of interest" description="Disordered" evidence="1">
    <location>
        <begin position="158"/>
        <end position="179"/>
    </location>
</feature>
<dbReference type="AlphaFoldDB" id="L0D6T1"/>
<evidence type="ECO:0008006" key="4">
    <source>
        <dbReference type="Google" id="ProtNLM"/>
    </source>
</evidence>
<evidence type="ECO:0000256" key="1">
    <source>
        <dbReference type="SAM" id="MobiDB-lite"/>
    </source>
</evidence>
<dbReference type="eggNOG" id="ENOG5032YXR">
    <property type="taxonomic scope" value="Bacteria"/>
</dbReference>
<evidence type="ECO:0000313" key="2">
    <source>
        <dbReference type="EMBL" id="AGA24538.1"/>
    </source>
</evidence>
<keyword evidence="3" id="KW-1185">Reference proteome</keyword>